<accession>A0A059CXR7</accession>
<sequence>MALSSFLILIFLDNSKEKQEYSSYPFFAQCNGIIHPFSFPSSTHLHHLLLSLAVLRALITEERKRCLHRQAISKCQCRTSITSVDAMKKEAASMLVQPVRAVLLLLLLRDLRVLLGDALLLLPLK</sequence>
<dbReference type="EMBL" id="KK198755">
    <property type="protein sequence ID" value="KCW82765.1"/>
    <property type="molecule type" value="Genomic_DNA"/>
</dbReference>
<proteinExistence type="predicted"/>
<evidence type="ECO:0000313" key="1">
    <source>
        <dbReference type="EMBL" id="KCW82765.1"/>
    </source>
</evidence>
<dbReference type="AlphaFoldDB" id="A0A059CXR7"/>
<gene>
    <name evidence="1" type="ORF">EUGRSUZ_C04141</name>
</gene>
<dbReference type="Gramene" id="KCW82765">
    <property type="protein sequence ID" value="KCW82765"/>
    <property type="gene ID" value="EUGRSUZ_C04141"/>
</dbReference>
<reference evidence="1" key="1">
    <citation type="submission" date="2013-07" db="EMBL/GenBank/DDBJ databases">
        <title>The genome of Eucalyptus grandis.</title>
        <authorList>
            <person name="Schmutz J."/>
            <person name="Hayes R."/>
            <person name="Myburg A."/>
            <person name="Tuskan G."/>
            <person name="Grattapaglia D."/>
            <person name="Rokhsar D.S."/>
        </authorList>
    </citation>
    <scope>NUCLEOTIDE SEQUENCE</scope>
    <source>
        <tissue evidence="1">Leaf extractions</tissue>
    </source>
</reference>
<name>A0A059CXR7_EUCGR</name>
<protein>
    <submittedName>
        <fullName evidence="1">Uncharacterized protein</fullName>
    </submittedName>
</protein>
<organism evidence="1">
    <name type="scientific">Eucalyptus grandis</name>
    <name type="common">Flooded gum</name>
    <dbReference type="NCBI Taxonomy" id="71139"/>
    <lineage>
        <taxon>Eukaryota</taxon>
        <taxon>Viridiplantae</taxon>
        <taxon>Streptophyta</taxon>
        <taxon>Embryophyta</taxon>
        <taxon>Tracheophyta</taxon>
        <taxon>Spermatophyta</taxon>
        <taxon>Magnoliopsida</taxon>
        <taxon>eudicotyledons</taxon>
        <taxon>Gunneridae</taxon>
        <taxon>Pentapetalae</taxon>
        <taxon>rosids</taxon>
        <taxon>malvids</taxon>
        <taxon>Myrtales</taxon>
        <taxon>Myrtaceae</taxon>
        <taxon>Myrtoideae</taxon>
        <taxon>Eucalypteae</taxon>
        <taxon>Eucalyptus</taxon>
    </lineage>
</organism>